<protein>
    <submittedName>
        <fullName evidence="1">Class I SAM-dependent methyltransferase</fullName>
    </submittedName>
</protein>
<proteinExistence type="predicted"/>
<keyword evidence="1" id="KW-0489">Methyltransferase</keyword>
<dbReference type="EMBL" id="RXFT01000006">
    <property type="protein sequence ID" value="RUR68521.1"/>
    <property type="molecule type" value="Genomic_DNA"/>
</dbReference>
<dbReference type="PROSITE" id="PS50007">
    <property type="entry name" value="PIPLC_X_DOMAIN"/>
    <property type="match status" value="1"/>
</dbReference>
<reference evidence="1 2" key="1">
    <citation type="submission" date="2018-12" db="EMBL/GenBank/DDBJ databases">
        <title>The genome sequences of Variovorax guangxiensis DSM 27352.</title>
        <authorList>
            <person name="Gao J."/>
            <person name="Sun J."/>
        </authorList>
    </citation>
    <scope>NUCLEOTIDE SEQUENCE [LARGE SCALE GENOMIC DNA]</scope>
    <source>
        <strain evidence="1 2">DSM 27352</strain>
    </source>
</reference>
<name>A0A3S0Z4L6_9BURK</name>
<keyword evidence="1" id="KW-0808">Transferase</keyword>
<dbReference type="InterPro" id="IPR029063">
    <property type="entry name" value="SAM-dependent_MTases_sf"/>
</dbReference>
<dbReference type="AlphaFoldDB" id="A0A3S0Z4L6"/>
<dbReference type="GO" id="GO:0008168">
    <property type="term" value="F:methyltransferase activity"/>
    <property type="evidence" value="ECO:0007669"/>
    <property type="project" value="UniProtKB-KW"/>
</dbReference>
<comment type="caution">
    <text evidence="1">The sequence shown here is derived from an EMBL/GenBank/DDBJ whole genome shotgun (WGS) entry which is preliminary data.</text>
</comment>
<dbReference type="SUPFAM" id="SSF53335">
    <property type="entry name" value="S-adenosyl-L-methionine-dependent methyltransferases"/>
    <property type="match status" value="1"/>
</dbReference>
<dbReference type="GO" id="GO:0032259">
    <property type="term" value="P:methylation"/>
    <property type="evidence" value="ECO:0007669"/>
    <property type="project" value="UniProtKB-KW"/>
</dbReference>
<sequence length="208" mass="23311">MSHPQQRFFVAGVKQFLPSYFTGRSVIEIGSLNLNGSVREFFQDCSYLGLDVGEGPDVDLVCHGENHGGAANGTDVVISCEAMEHNPQWKKTWLNMLRLVKDDGLVVMTCATPGRRQHGTVEFNPSDSPLTIGKSQNYYRNLAASDFTELLQHDAWFSVWGFFEDRSSHDLYFFGVGKEAGDETRAQALQLHAALKDHYHKVNVLGHY</sequence>
<dbReference type="Gene3D" id="3.40.50.150">
    <property type="entry name" value="Vaccinia Virus protein VP39"/>
    <property type="match status" value="1"/>
</dbReference>
<dbReference type="Proteomes" id="UP000281118">
    <property type="component" value="Unassembled WGS sequence"/>
</dbReference>
<evidence type="ECO:0000313" key="1">
    <source>
        <dbReference type="EMBL" id="RUR68521.1"/>
    </source>
</evidence>
<accession>A0A3S0Z4L6</accession>
<evidence type="ECO:0000313" key="2">
    <source>
        <dbReference type="Proteomes" id="UP000281118"/>
    </source>
</evidence>
<organism evidence="1 2">
    <name type="scientific">Variovorax guangxiensis</name>
    <dbReference type="NCBI Taxonomy" id="1775474"/>
    <lineage>
        <taxon>Bacteria</taxon>
        <taxon>Pseudomonadati</taxon>
        <taxon>Pseudomonadota</taxon>
        <taxon>Betaproteobacteria</taxon>
        <taxon>Burkholderiales</taxon>
        <taxon>Comamonadaceae</taxon>
        <taxon>Variovorax</taxon>
    </lineage>
</organism>
<dbReference type="RefSeq" id="WP_126022660.1">
    <property type="nucleotide sequence ID" value="NZ_RXFT01000006.1"/>
</dbReference>
<dbReference type="OrthoDB" id="9816424at2"/>
<gene>
    <name evidence="1" type="ORF">EJP67_15775</name>
</gene>